<dbReference type="EMBL" id="OU963865">
    <property type="protein sequence ID" value="CAH0389217.1"/>
    <property type="molecule type" value="Genomic_DNA"/>
</dbReference>
<name>A0A9P0ADG8_BEMTA</name>
<dbReference type="Proteomes" id="UP001152759">
    <property type="component" value="Chromosome 4"/>
</dbReference>
<feature type="transmembrane region" description="Helical" evidence="1">
    <location>
        <begin position="81"/>
        <end position="103"/>
    </location>
</feature>
<organism evidence="2 3">
    <name type="scientific">Bemisia tabaci</name>
    <name type="common">Sweetpotato whitefly</name>
    <name type="synonym">Aleurodes tabaci</name>
    <dbReference type="NCBI Taxonomy" id="7038"/>
    <lineage>
        <taxon>Eukaryota</taxon>
        <taxon>Metazoa</taxon>
        <taxon>Ecdysozoa</taxon>
        <taxon>Arthropoda</taxon>
        <taxon>Hexapoda</taxon>
        <taxon>Insecta</taxon>
        <taxon>Pterygota</taxon>
        <taxon>Neoptera</taxon>
        <taxon>Paraneoptera</taxon>
        <taxon>Hemiptera</taxon>
        <taxon>Sternorrhyncha</taxon>
        <taxon>Aleyrodoidea</taxon>
        <taxon>Aleyrodidae</taxon>
        <taxon>Aleyrodinae</taxon>
        <taxon>Bemisia</taxon>
    </lineage>
</organism>
<proteinExistence type="predicted"/>
<accession>A0A9P0ADG8</accession>
<keyword evidence="1" id="KW-0472">Membrane</keyword>
<protein>
    <submittedName>
        <fullName evidence="2">Uncharacterized protein</fullName>
    </submittedName>
</protein>
<keyword evidence="3" id="KW-1185">Reference proteome</keyword>
<feature type="transmembrane region" description="Helical" evidence="1">
    <location>
        <begin position="152"/>
        <end position="174"/>
    </location>
</feature>
<keyword evidence="1" id="KW-1133">Transmembrane helix</keyword>
<evidence type="ECO:0000313" key="3">
    <source>
        <dbReference type="Proteomes" id="UP001152759"/>
    </source>
</evidence>
<feature type="transmembrane region" description="Helical" evidence="1">
    <location>
        <begin position="49"/>
        <end position="69"/>
    </location>
</feature>
<reference evidence="2" key="1">
    <citation type="submission" date="2021-12" db="EMBL/GenBank/DDBJ databases">
        <authorList>
            <person name="King R."/>
        </authorList>
    </citation>
    <scope>NUCLEOTIDE SEQUENCE</scope>
</reference>
<evidence type="ECO:0000313" key="2">
    <source>
        <dbReference type="EMBL" id="CAH0389217.1"/>
    </source>
</evidence>
<gene>
    <name evidence="2" type="ORF">BEMITA_LOCUS8069</name>
</gene>
<dbReference type="AlphaFoldDB" id="A0A9P0ADG8"/>
<evidence type="ECO:0000256" key="1">
    <source>
        <dbReference type="SAM" id="Phobius"/>
    </source>
</evidence>
<sequence length="232" mass="27344">MHPLLKQAEKVESWLQYIFELVSRNENLTTIISCIVIVYQSDKVWRSGIFSFPGFLFAWPLANLFHYSLNQQCCPNNLRLNFTFTLIYTFIILSSSTNSWLYLQELFYRKLQAFTIEGQLSQINYYDPHYWILRLQMMTSTSPTFFLTEQTAARISTAVSTLFALIFLIGLRFYHGLSIERIPFYEATPESVFELENCMGDCLINKRSMKVRQRQKNSLTTNRIKSMRNKIL</sequence>
<keyword evidence="1" id="KW-0812">Transmembrane</keyword>